<dbReference type="Pfam" id="PF08424">
    <property type="entry name" value="NRDE-2"/>
    <property type="match status" value="1"/>
</dbReference>
<reference evidence="5" key="1">
    <citation type="submission" date="2021-06" db="EMBL/GenBank/DDBJ databases">
        <authorList>
            <person name="Kallberg Y."/>
            <person name="Tangrot J."/>
            <person name="Rosling A."/>
        </authorList>
    </citation>
    <scope>NUCLEOTIDE SEQUENCE</scope>
    <source>
        <strain evidence="5">CL551</strain>
    </source>
</reference>
<feature type="compositionally biased region" description="Basic residues" evidence="4">
    <location>
        <begin position="1"/>
        <end position="11"/>
    </location>
</feature>
<feature type="non-terminal residue" evidence="5">
    <location>
        <position position="400"/>
    </location>
</feature>
<gene>
    <name evidence="5" type="ORF">AMORRO_LOCUS14854</name>
</gene>
<dbReference type="GO" id="GO:0071013">
    <property type="term" value="C:catalytic step 2 spliceosome"/>
    <property type="evidence" value="ECO:0007669"/>
    <property type="project" value="TreeGrafter"/>
</dbReference>
<comment type="subcellular location">
    <subcellularLocation>
        <location evidence="1">Nucleus</location>
    </subcellularLocation>
</comment>
<organism evidence="5 6">
    <name type="scientific">Acaulospora morrowiae</name>
    <dbReference type="NCBI Taxonomy" id="94023"/>
    <lineage>
        <taxon>Eukaryota</taxon>
        <taxon>Fungi</taxon>
        <taxon>Fungi incertae sedis</taxon>
        <taxon>Mucoromycota</taxon>
        <taxon>Glomeromycotina</taxon>
        <taxon>Glomeromycetes</taxon>
        <taxon>Diversisporales</taxon>
        <taxon>Acaulosporaceae</taxon>
        <taxon>Acaulospora</taxon>
    </lineage>
</organism>
<dbReference type="PANTHER" id="PTHR13471">
    <property type="entry name" value="TETRATRICOPEPTIDE-LIKE HELICAL"/>
    <property type="match status" value="1"/>
</dbReference>
<feature type="compositionally biased region" description="Basic and acidic residues" evidence="4">
    <location>
        <begin position="71"/>
        <end position="157"/>
    </location>
</feature>
<feature type="region of interest" description="Disordered" evidence="4">
    <location>
        <begin position="1"/>
        <end position="160"/>
    </location>
</feature>
<name>A0A9N9NJA5_9GLOM</name>
<feature type="compositionally biased region" description="Low complexity" evidence="4">
    <location>
        <begin position="43"/>
        <end position="52"/>
    </location>
</feature>
<dbReference type="OrthoDB" id="2446855at2759"/>
<evidence type="ECO:0000256" key="3">
    <source>
        <dbReference type="ARBA" id="ARBA00023242"/>
    </source>
</evidence>
<proteinExistence type="inferred from homology"/>
<dbReference type="InterPro" id="IPR013633">
    <property type="entry name" value="NRDE-2"/>
</dbReference>
<sequence>EKSKRNNHNRKKSPEARSSDREYNIRDYRHSHSSKRTKKEYSSRYYSASPSRSSDDYRSSSKRHKKKHEHYGHEERSPQSFDDRKRRYVERLFQDRGIPRPLPSERESPKPTEKIPKEFKKLDPLKAEARQDAKKKAKSASKEKKEKRLKERSKLNESVDVQEEMSEEAIREKTREFNALLDQNPKDVNLWLEFIEFQDKSMQFGKGKKADAAATRLSINEVKLSIFEKSFEANPNDPTLLVAYLKCCEQVWDAPRLLTKWDQILKENPRNIILWMQYLNFRQTNLVSFTVTQCIQVFEECFHTLRKEVLASPNYEDRLRIEQIMIHVFQRACFLMFQSGYAERAYACWQAMIEFTFFIPESLRNQVFYDRVAAFESFWEAGWARFGEDDAKGWHYYFNQ</sequence>
<dbReference type="AlphaFoldDB" id="A0A9N9NJA5"/>
<accession>A0A9N9NJA5</accession>
<dbReference type="GO" id="GO:1902369">
    <property type="term" value="P:negative regulation of RNA catabolic process"/>
    <property type="evidence" value="ECO:0007669"/>
    <property type="project" value="TreeGrafter"/>
</dbReference>
<feature type="non-terminal residue" evidence="5">
    <location>
        <position position="1"/>
    </location>
</feature>
<feature type="compositionally biased region" description="Basic residues" evidence="4">
    <location>
        <begin position="60"/>
        <end position="70"/>
    </location>
</feature>
<dbReference type="SUPFAM" id="SSF48452">
    <property type="entry name" value="TPR-like"/>
    <property type="match status" value="1"/>
</dbReference>
<evidence type="ECO:0000313" key="6">
    <source>
        <dbReference type="Proteomes" id="UP000789342"/>
    </source>
</evidence>
<evidence type="ECO:0000256" key="2">
    <source>
        <dbReference type="ARBA" id="ARBA00009265"/>
    </source>
</evidence>
<dbReference type="Gene3D" id="1.25.40.10">
    <property type="entry name" value="Tetratricopeptide repeat domain"/>
    <property type="match status" value="1"/>
</dbReference>
<evidence type="ECO:0000256" key="1">
    <source>
        <dbReference type="ARBA" id="ARBA00004123"/>
    </source>
</evidence>
<keyword evidence="6" id="KW-1185">Reference proteome</keyword>
<dbReference type="Proteomes" id="UP000789342">
    <property type="component" value="Unassembled WGS sequence"/>
</dbReference>
<comment type="similarity">
    <text evidence="2">Belongs to the NRDE2 family.</text>
</comment>
<dbReference type="InterPro" id="IPR011990">
    <property type="entry name" value="TPR-like_helical_dom_sf"/>
</dbReference>
<dbReference type="EMBL" id="CAJVPV010031573">
    <property type="protein sequence ID" value="CAG8743131.1"/>
    <property type="molecule type" value="Genomic_DNA"/>
</dbReference>
<protein>
    <submittedName>
        <fullName evidence="5">3873_t:CDS:1</fullName>
    </submittedName>
</protein>
<evidence type="ECO:0000256" key="4">
    <source>
        <dbReference type="SAM" id="MobiDB-lite"/>
    </source>
</evidence>
<keyword evidence="3" id="KW-0539">Nucleus</keyword>
<feature type="compositionally biased region" description="Basic and acidic residues" evidence="4">
    <location>
        <begin position="12"/>
        <end position="30"/>
    </location>
</feature>
<comment type="caution">
    <text evidence="5">The sequence shown here is derived from an EMBL/GenBank/DDBJ whole genome shotgun (WGS) entry which is preliminary data.</text>
</comment>
<evidence type="ECO:0000313" key="5">
    <source>
        <dbReference type="EMBL" id="CAG8743131.1"/>
    </source>
</evidence>
<dbReference type="GO" id="GO:0031048">
    <property type="term" value="P:regulatory ncRNA-mediated heterochromatin formation"/>
    <property type="evidence" value="ECO:0007669"/>
    <property type="project" value="TreeGrafter"/>
</dbReference>
<dbReference type="PANTHER" id="PTHR13471:SF0">
    <property type="entry name" value="NUCLEAR EXOSOME REGULATOR NRDE2"/>
    <property type="match status" value="1"/>
</dbReference>